<dbReference type="InterPro" id="IPR003676">
    <property type="entry name" value="SAUR_fam"/>
</dbReference>
<comment type="similarity">
    <text evidence="1">Belongs to the ARG7 family.</text>
</comment>
<name>A0A1U7ZZ37_NELNU</name>
<sequence>MAKNGSSSGKKRKSIVKLKVVVEKLQKSFSLSRRGDCESDESEEMDESTTSVPKDVKEGHFAVIAADDGEPKRFIVALDYLANPSFLRLLEQAEEEFGFDQEGALTIPCRSSELERILEEQWELERVVNACVDWMSCKAMVKGC</sequence>
<keyword evidence="3" id="KW-1185">Reference proteome</keyword>
<dbReference type="PANTHER" id="PTHR31374:SF16">
    <property type="entry name" value="AUXIN-RESPONSIVE FAMILY PROTEIN"/>
    <property type="match status" value="1"/>
</dbReference>
<dbReference type="FunCoup" id="A0A1U7ZZ37">
    <property type="interactions" value="224"/>
</dbReference>
<accession>A0A1U7ZZ37</accession>
<evidence type="ECO:0000256" key="2">
    <source>
        <dbReference type="SAM" id="MobiDB-lite"/>
    </source>
</evidence>
<dbReference type="PANTHER" id="PTHR31374">
    <property type="entry name" value="AUXIN-INDUCED PROTEIN-LIKE-RELATED"/>
    <property type="match status" value="1"/>
</dbReference>
<dbReference type="eggNOG" id="ENOG502S29C">
    <property type="taxonomic scope" value="Eukaryota"/>
</dbReference>
<evidence type="ECO:0000313" key="3">
    <source>
        <dbReference type="Proteomes" id="UP000189703"/>
    </source>
</evidence>
<evidence type="ECO:0000256" key="1">
    <source>
        <dbReference type="ARBA" id="ARBA00006974"/>
    </source>
</evidence>
<dbReference type="KEGG" id="nnu:104595093"/>
<dbReference type="GO" id="GO:0009733">
    <property type="term" value="P:response to auxin"/>
    <property type="evidence" value="ECO:0007669"/>
    <property type="project" value="InterPro"/>
</dbReference>
<feature type="region of interest" description="Disordered" evidence="2">
    <location>
        <begin position="29"/>
        <end position="52"/>
    </location>
</feature>
<dbReference type="RefSeq" id="XP_010253978.1">
    <property type="nucleotide sequence ID" value="XM_010255676.2"/>
</dbReference>
<dbReference type="OMA" id="TSSACKK"/>
<feature type="compositionally biased region" description="Acidic residues" evidence="2">
    <location>
        <begin position="38"/>
        <end position="47"/>
    </location>
</feature>
<evidence type="ECO:0000313" key="4">
    <source>
        <dbReference type="RefSeq" id="XP_010253978.1"/>
    </source>
</evidence>
<protein>
    <submittedName>
        <fullName evidence="4">Auxin-responsive protein SAUR32-like</fullName>
    </submittedName>
</protein>
<dbReference type="Proteomes" id="UP000189703">
    <property type="component" value="Unplaced"/>
</dbReference>
<gene>
    <name evidence="4" type="primary">LOC104595093</name>
</gene>
<proteinExistence type="inferred from homology"/>
<dbReference type="AlphaFoldDB" id="A0A1U7ZZ37"/>
<reference evidence="4" key="1">
    <citation type="submission" date="2025-08" db="UniProtKB">
        <authorList>
            <consortium name="RefSeq"/>
        </authorList>
    </citation>
    <scope>IDENTIFICATION</scope>
</reference>
<organism evidence="3 4">
    <name type="scientific">Nelumbo nucifera</name>
    <name type="common">Sacred lotus</name>
    <dbReference type="NCBI Taxonomy" id="4432"/>
    <lineage>
        <taxon>Eukaryota</taxon>
        <taxon>Viridiplantae</taxon>
        <taxon>Streptophyta</taxon>
        <taxon>Embryophyta</taxon>
        <taxon>Tracheophyta</taxon>
        <taxon>Spermatophyta</taxon>
        <taxon>Magnoliopsida</taxon>
        <taxon>Proteales</taxon>
        <taxon>Nelumbonaceae</taxon>
        <taxon>Nelumbo</taxon>
    </lineage>
</organism>
<dbReference type="GeneID" id="104595093"/>
<dbReference type="OrthoDB" id="1930622at2759"/>
<dbReference type="Pfam" id="PF02519">
    <property type="entry name" value="Auxin_inducible"/>
    <property type="match status" value="1"/>
</dbReference>